<comment type="subcellular location">
    <subcellularLocation>
        <location evidence="1">Membrane</location>
    </subcellularLocation>
</comment>
<dbReference type="OrthoDB" id="5966509at2"/>
<dbReference type="InterPro" id="IPR051407">
    <property type="entry name" value="Bact_OM_lipoprot/Surf_antigen"/>
</dbReference>
<sequence>MRIQLLITAALALLLSACVSTAPRSYGPSDGYARCYDCGQVERIDRVYGQRESTGAGAVLGGIIGGVVGNQVGGGSGRTAATVAGAIAGGVVGNELEKDSRSAPRYEIYVLMDDGRRIIVTQPELNGIREGSYVRVTGTRARLQ</sequence>
<evidence type="ECO:0000256" key="3">
    <source>
        <dbReference type="SAM" id="SignalP"/>
    </source>
</evidence>
<name>A0A1G6UMV1_9GAMM</name>
<keyword evidence="6" id="KW-1185">Reference proteome</keyword>
<dbReference type="EMBL" id="FNAG01000002">
    <property type="protein sequence ID" value="SDD42688.1"/>
    <property type="molecule type" value="Genomic_DNA"/>
</dbReference>
<accession>A0A1G6UMV1</accession>
<keyword evidence="5" id="KW-0449">Lipoprotein</keyword>
<dbReference type="AlphaFoldDB" id="A0A1G6UMV1"/>
<dbReference type="PANTHER" id="PTHR35603:SF2">
    <property type="entry name" value="OUTER MEMBRANE LIPOPROTEIN"/>
    <property type="match status" value="1"/>
</dbReference>
<dbReference type="PANTHER" id="PTHR35603">
    <property type="match status" value="1"/>
</dbReference>
<evidence type="ECO:0000313" key="5">
    <source>
        <dbReference type="EMBL" id="SDD42688.1"/>
    </source>
</evidence>
<keyword evidence="2" id="KW-0472">Membrane</keyword>
<feature type="chain" id="PRO_5011500537" evidence="3">
    <location>
        <begin position="23"/>
        <end position="144"/>
    </location>
</feature>
<proteinExistence type="predicted"/>
<feature type="signal peptide" evidence="3">
    <location>
        <begin position="1"/>
        <end position="22"/>
    </location>
</feature>
<evidence type="ECO:0000256" key="2">
    <source>
        <dbReference type="ARBA" id="ARBA00023136"/>
    </source>
</evidence>
<dbReference type="STRING" id="265719.SAMN04488509_102416"/>
<evidence type="ECO:0000259" key="4">
    <source>
        <dbReference type="Pfam" id="PF05433"/>
    </source>
</evidence>
<dbReference type="Pfam" id="PF05433">
    <property type="entry name" value="Rick_17kDa_Anti"/>
    <property type="match status" value="1"/>
</dbReference>
<dbReference type="GO" id="GO:0019867">
    <property type="term" value="C:outer membrane"/>
    <property type="evidence" value="ECO:0007669"/>
    <property type="project" value="InterPro"/>
</dbReference>
<evidence type="ECO:0000313" key="6">
    <source>
        <dbReference type="Proteomes" id="UP000199603"/>
    </source>
</evidence>
<dbReference type="RefSeq" id="WP_091240413.1">
    <property type="nucleotide sequence ID" value="NZ_FNAG01000002.1"/>
</dbReference>
<dbReference type="InterPro" id="IPR008816">
    <property type="entry name" value="Gly_zipper_2TM_dom"/>
</dbReference>
<dbReference type="Proteomes" id="UP000199603">
    <property type="component" value="Unassembled WGS sequence"/>
</dbReference>
<organism evidence="5 6">
    <name type="scientific">Aquimonas voraii</name>
    <dbReference type="NCBI Taxonomy" id="265719"/>
    <lineage>
        <taxon>Bacteria</taxon>
        <taxon>Pseudomonadati</taxon>
        <taxon>Pseudomonadota</taxon>
        <taxon>Gammaproteobacteria</taxon>
        <taxon>Lysobacterales</taxon>
        <taxon>Lysobacteraceae</taxon>
        <taxon>Aquimonas</taxon>
    </lineage>
</organism>
<keyword evidence="3" id="KW-0732">Signal</keyword>
<protein>
    <submittedName>
        <fullName evidence="5">Outer membrane lipoprotein SlyB</fullName>
    </submittedName>
</protein>
<evidence type="ECO:0000256" key="1">
    <source>
        <dbReference type="ARBA" id="ARBA00004370"/>
    </source>
</evidence>
<reference evidence="5 6" key="1">
    <citation type="submission" date="2016-10" db="EMBL/GenBank/DDBJ databases">
        <authorList>
            <person name="de Groot N.N."/>
        </authorList>
    </citation>
    <scope>NUCLEOTIDE SEQUENCE [LARGE SCALE GENOMIC DNA]</scope>
    <source>
        <strain evidence="5 6">DSM 16957</strain>
    </source>
</reference>
<gene>
    <name evidence="5" type="ORF">SAMN04488509_102416</name>
</gene>
<dbReference type="PROSITE" id="PS51257">
    <property type="entry name" value="PROKAR_LIPOPROTEIN"/>
    <property type="match status" value="1"/>
</dbReference>
<feature type="domain" description="Glycine zipper 2TM" evidence="4">
    <location>
        <begin position="56"/>
        <end position="96"/>
    </location>
</feature>